<name>A0A194YKX4_SORBI</name>
<dbReference type="InParanoid" id="A0A194YKX4"/>
<sequence>MNICIHCFDTDQSRDSSGPATLNGMVDLAQALGLPSSKGRDPTSPGLPGGGGVGKKKPVGGASRA</sequence>
<dbReference type="Gramene" id="KXG20634">
    <property type="protein sequence ID" value="KXG20634"/>
    <property type="gene ID" value="SORBI_3010G230100"/>
</dbReference>
<dbReference type="eggNOG" id="ENOG502R4PY">
    <property type="taxonomic scope" value="Eukaryota"/>
</dbReference>
<keyword evidence="3" id="KW-1185">Reference proteome</keyword>
<dbReference type="EMBL" id="CM000769">
    <property type="protein sequence ID" value="KXG20634.1"/>
    <property type="molecule type" value="Genomic_DNA"/>
</dbReference>
<reference evidence="3" key="2">
    <citation type="journal article" date="2018" name="Plant J.">
        <title>The Sorghum bicolor reference genome: improved assembly, gene annotations, a transcriptome atlas, and signatures of genome organization.</title>
        <authorList>
            <person name="McCormick R.F."/>
            <person name="Truong S.K."/>
            <person name="Sreedasyam A."/>
            <person name="Jenkins J."/>
            <person name="Shu S."/>
            <person name="Sims D."/>
            <person name="Kennedy M."/>
            <person name="Amirebrahimi M."/>
            <person name="Weers B.D."/>
            <person name="McKinley B."/>
            <person name="Mattison A."/>
            <person name="Morishige D.T."/>
            <person name="Grimwood J."/>
            <person name="Schmutz J."/>
            <person name="Mullet J.E."/>
        </authorList>
    </citation>
    <scope>NUCLEOTIDE SEQUENCE [LARGE SCALE GENOMIC DNA]</scope>
    <source>
        <strain evidence="3">cv. BTx623</strain>
    </source>
</reference>
<dbReference type="Proteomes" id="UP000000768">
    <property type="component" value="Chromosome 10"/>
</dbReference>
<gene>
    <name evidence="2" type="ORF">SORBI_3010G230100</name>
</gene>
<dbReference type="AlphaFoldDB" id="A0A194YKX4"/>
<reference evidence="2 3" key="1">
    <citation type="journal article" date="2009" name="Nature">
        <title>The Sorghum bicolor genome and the diversification of grasses.</title>
        <authorList>
            <person name="Paterson A.H."/>
            <person name="Bowers J.E."/>
            <person name="Bruggmann R."/>
            <person name="Dubchak I."/>
            <person name="Grimwood J."/>
            <person name="Gundlach H."/>
            <person name="Haberer G."/>
            <person name="Hellsten U."/>
            <person name="Mitros T."/>
            <person name="Poliakov A."/>
            <person name="Schmutz J."/>
            <person name="Spannagl M."/>
            <person name="Tang H."/>
            <person name="Wang X."/>
            <person name="Wicker T."/>
            <person name="Bharti A.K."/>
            <person name="Chapman J."/>
            <person name="Feltus F.A."/>
            <person name="Gowik U."/>
            <person name="Grigoriev I.V."/>
            <person name="Lyons E."/>
            <person name="Maher C.A."/>
            <person name="Martis M."/>
            <person name="Narechania A."/>
            <person name="Otillar R.P."/>
            <person name="Penning B.W."/>
            <person name="Salamov A.A."/>
            <person name="Wang Y."/>
            <person name="Zhang L."/>
            <person name="Carpita N.C."/>
            <person name="Freeling M."/>
            <person name="Gingle A.R."/>
            <person name="Hash C.T."/>
            <person name="Keller B."/>
            <person name="Klein P."/>
            <person name="Kresovich S."/>
            <person name="McCann M.C."/>
            <person name="Ming R."/>
            <person name="Peterson D.G."/>
            <person name="Mehboob-ur-Rahman"/>
            <person name="Ware D."/>
            <person name="Westhoff P."/>
            <person name="Mayer K.F."/>
            <person name="Messing J."/>
            <person name="Rokhsar D.S."/>
        </authorList>
    </citation>
    <scope>NUCLEOTIDE SEQUENCE [LARGE SCALE GENOMIC DNA]</scope>
    <source>
        <strain evidence="3">cv. BTx623</strain>
    </source>
</reference>
<protein>
    <submittedName>
        <fullName evidence="2">Uncharacterized protein</fullName>
    </submittedName>
</protein>
<evidence type="ECO:0000313" key="2">
    <source>
        <dbReference type="EMBL" id="KXG20634.1"/>
    </source>
</evidence>
<feature type="region of interest" description="Disordered" evidence="1">
    <location>
        <begin position="33"/>
        <end position="65"/>
    </location>
</feature>
<evidence type="ECO:0000256" key="1">
    <source>
        <dbReference type="SAM" id="MobiDB-lite"/>
    </source>
</evidence>
<proteinExistence type="predicted"/>
<dbReference type="OMA" id="AMNICIH"/>
<evidence type="ECO:0000313" key="3">
    <source>
        <dbReference type="Proteomes" id="UP000000768"/>
    </source>
</evidence>
<accession>A0A194YKX4</accession>
<organism evidence="2 3">
    <name type="scientific">Sorghum bicolor</name>
    <name type="common">Sorghum</name>
    <name type="synonym">Sorghum vulgare</name>
    <dbReference type="NCBI Taxonomy" id="4558"/>
    <lineage>
        <taxon>Eukaryota</taxon>
        <taxon>Viridiplantae</taxon>
        <taxon>Streptophyta</taxon>
        <taxon>Embryophyta</taxon>
        <taxon>Tracheophyta</taxon>
        <taxon>Spermatophyta</taxon>
        <taxon>Magnoliopsida</taxon>
        <taxon>Liliopsida</taxon>
        <taxon>Poales</taxon>
        <taxon>Poaceae</taxon>
        <taxon>PACMAD clade</taxon>
        <taxon>Panicoideae</taxon>
        <taxon>Andropogonodae</taxon>
        <taxon>Andropogoneae</taxon>
        <taxon>Sorghinae</taxon>
        <taxon>Sorghum</taxon>
    </lineage>
</organism>